<accession>A0A6P2D4K2</accession>
<proteinExistence type="predicted"/>
<evidence type="ECO:0000256" key="2">
    <source>
        <dbReference type="ARBA" id="ARBA00023180"/>
    </source>
</evidence>
<dbReference type="Pfam" id="PF24606">
    <property type="entry name" value="CEMIP_beta-hel"/>
    <property type="match status" value="1"/>
</dbReference>
<dbReference type="SMART" id="SM01225">
    <property type="entry name" value="G8"/>
    <property type="match status" value="1"/>
</dbReference>
<feature type="chain" id="PRO_5026910281" description="G8 domain-containing protein" evidence="4">
    <location>
        <begin position="29"/>
        <end position="713"/>
    </location>
</feature>
<dbReference type="KEGG" id="gms:SOIL9_14830"/>
<dbReference type="EMBL" id="LR593886">
    <property type="protein sequence ID" value="VTR96231.1"/>
    <property type="molecule type" value="Genomic_DNA"/>
</dbReference>
<evidence type="ECO:0000256" key="1">
    <source>
        <dbReference type="ARBA" id="ARBA00022729"/>
    </source>
</evidence>
<name>A0A6P2D4K2_9BACT</name>
<gene>
    <name evidence="6" type="ORF">SOIL9_14830</name>
</gene>
<feature type="region of interest" description="Disordered" evidence="3">
    <location>
        <begin position="121"/>
        <end position="142"/>
    </location>
</feature>
<dbReference type="AlphaFoldDB" id="A0A6P2D4K2"/>
<dbReference type="Proteomes" id="UP000464178">
    <property type="component" value="Chromosome"/>
</dbReference>
<evidence type="ECO:0000313" key="7">
    <source>
        <dbReference type="Proteomes" id="UP000464178"/>
    </source>
</evidence>
<feature type="region of interest" description="Disordered" evidence="3">
    <location>
        <begin position="690"/>
        <end position="713"/>
    </location>
</feature>
<dbReference type="PANTHER" id="PTHR46769">
    <property type="entry name" value="POLYCYSTIC KIDNEY AND HEPATIC DISEASE 1 (AUTOSOMAL RECESSIVE)-LIKE 1"/>
    <property type="match status" value="1"/>
</dbReference>
<dbReference type="InterPro" id="IPR052387">
    <property type="entry name" value="Fibrocystin"/>
</dbReference>
<dbReference type="RefSeq" id="WP_162670546.1">
    <property type="nucleotide sequence ID" value="NZ_LR593886.1"/>
</dbReference>
<keyword evidence="7" id="KW-1185">Reference proteome</keyword>
<dbReference type="PROSITE" id="PS51484">
    <property type="entry name" value="G8"/>
    <property type="match status" value="1"/>
</dbReference>
<feature type="domain" description="G8" evidence="5">
    <location>
        <begin position="55"/>
        <end position="198"/>
    </location>
</feature>
<evidence type="ECO:0000259" key="5">
    <source>
        <dbReference type="PROSITE" id="PS51484"/>
    </source>
</evidence>
<dbReference type="InterPro" id="IPR055401">
    <property type="entry name" value="CEMIP_beta-hel_dom"/>
</dbReference>
<dbReference type="InterPro" id="IPR019316">
    <property type="entry name" value="G8_domain"/>
</dbReference>
<keyword evidence="1 4" id="KW-0732">Signal</keyword>
<reference evidence="6 7" key="1">
    <citation type="submission" date="2019-05" db="EMBL/GenBank/DDBJ databases">
        <authorList>
            <consortium name="Science for Life Laboratories"/>
        </authorList>
    </citation>
    <scope>NUCLEOTIDE SEQUENCE [LARGE SCALE GENOMIC DNA]</scope>
    <source>
        <strain evidence="6">Soil9</strain>
    </source>
</reference>
<organism evidence="6 7">
    <name type="scientific">Gemmata massiliana</name>
    <dbReference type="NCBI Taxonomy" id="1210884"/>
    <lineage>
        <taxon>Bacteria</taxon>
        <taxon>Pseudomonadati</taxon>
        <taxon>Planctomycetota</taxon>
        <taxon>Planctomycetia</taxon>
        <taxon>Gemmatales</taxon>
        <taxon>Gemmataceae</taxon>
        <taxon>Gemmata</taxon>
    </lineage>
</organism>
<protein>
    <recommendedName>
        <fullName evidence="5">G8 domain-containing protein</fullName>
    </recommendedName>
</protein>
<evidence type="ECO:0000313" key="6">
    <source>
        <dbReference type="EMBL" id="VTR96231.1"/>
    </source>
</evidence>
<dbReference type="Pfam" id="PF10162">
    <property type="entry name" value="G8"/>
    <property type="match status" value="1"/>
</dbReference>
<dbReference type="PANTHER" id="PTHR46769:SF2">
    <property type="entry name" value="FIBROCYSTIN-L ISOFORM 2 PRECURSOR-RELATED"/>
    <property type="match status" value="1"/>
</dbReference>
<feature type="signal peptide" evidence="4">
    <location>
        <begin position="1"/>
        <end position="28"/>
    </location>
</feature>
<feature type="compositionally biased region" description="Basic and acidic residues" evidence="3">
    <location>
        <begin position="693"/>
        <end position="713"/>
    </location>
</feature>
<evidence type="ECO:0000256" key="3">
    <source>
        <dbReference type="SAM" id="MobiDB-lite"/>
    </source>
</evidence>
<evidence type="ECO:0000256" key="4">
    <source>
        <dbReference type="SAM" id="SignalP"/>
    </source>
</evidence>
<sequence>MPFRGSVVSAALLLALTVTLLKTGPSQSAVGADTKPVPAAPLVRTAASGAWSDGKTWEGGKVPEAGARVQIRTGHAVTFDVKADAVIRSIHVAGTLTFARDRDTTLNVGLIKVQPGDDASEDGFDCDAHAPNPDPSKPKPALEVGTAAEPIPAKFKATIRLHHVDGLDKETCPAIICCAGRMDLHGAPLAHTWVKLATHAKAGENTVTVPGDLSGWRAGDRVILTGTFHPDGNEKTPTLTTTAQTEERVLVSVRGREERGATLKLDKPLAFEHYAEGEFRGEVANLSRNVVVESADPNGVRGHTMYHKHSAGSISYAEFRHLGKRDVLGKYAIHFHLCRDTMRGSSVVGASIWDSHNRWLTIHGTESLVVRDCVGYKSVGHGFFLEDGTETHNVLDNNLAALVLPGKPLPKQMLSFDDNMGAGFWWANCKNSFTRNVAAECSEYGFAFECRRAADFDPVQPVLQADGSRKKQDIRTLPFIRFEDNECHAMPFFGMNLRGLTRPVGKIMQFAEQNKALAKEAMEAIPDVDHPFHITRLKVWDTRWPFHAGTTGVYIDGLNVYRSTYGMWRSVTDRHSYRNLKFSETSNRDIHMPLSIGMPEEEVNKGPAQGAYYTGIGGMLDDQPPHTVVTDVHPEGNLLIVRGVTADSGPVKRVTVNGRRAYSLRGEFAEWETVLELPAPGKSVTISAAAEDAGGRAERNPHKFEYRSPGADR</sequence>
<keyword evidence="2" id="KW-0325">Glycoprotein</keyword>